<keyword evidence="1" id="KW-0472">Membrane</keyword>
<dbReference type="Proteomes" id="UP000190888">
    <property type="component" value="Unassembled WGS sequence"/>
</dbReference>
<feature type="transmembrane region" description="Helical" evidence="1">
    <location>
        <begin position="117"/>
        <end position="137"/>
    </location>
</feature>
<proteinExistence type="predicted"/>
<evidence type="ECO:0000313" key="2">
    <source>
        <dbReference type="EMBL" id="SJZ38742.1"/>
    </source>
</evidence>
<evidence type="ECO:0000256" key="1">
    <source>
        <dbReference type="SAM" id="Phobius"/>
    </source>
</evidence>
<evidence type="ECO:0000313" key="3">
    <source>
        <dbReference type="Proteomes" id="UP000190888"/>
    </source>
</evidence>
<keyword evidence="1" id="KW-1133">Transmembrane helix</keyword>
<sequence length="145" mass="15889">METTSPYRYSIPVRGIMGGLFVGIAATILNLIFDVMYRKMTGYEFAEYININSIIFFTIPTLIVAGIVYGILREYVRNGMVIYIVLSVVLTIIVAFIPLGPHMLPTGALMPPSARGLTLGVEIITGAAGAFALPYFAEHPKIWIS</sequence>
<dbReference type="EMBL" id="FUWH01000001">
    <property type="protein sequence ID" value="SJZ38742.1"/>
    <property type="molecule type" value="Genomic_DNA"/>
</dbReference>
<feature type="transmembrane region" description="Helical" evidence="1">
    <location>
        <begin position="79"/>
        <end position="97"/>
    </location>
</feature>
<feature type="transmembrane region" description="Helical" evidence="1">
    <location>
        <begin position="53"/>
        <end position="72"/>
    </location>
</feature>
<dbReference type="OrthoDB" id="671394at2"/>
<organism evidence="2 3">
    <name type="scientific">Sediminibacterium ginsengisoli</name>
    <dbReference type="NCBI Taxonomy" id="413434"/>
    <lineage>
        <taxon>Bacteria</taxon>
        <taxon>Pseudomonadati</taxon>
        <taxon>Bacteroidota</taxon>
        <taxon>Chitinophagia</taxon>
        <taxon>Chitinophagales</taxon>
        <taxon>Chitinophagaceae</taxon>
        <taxon>Sediminibacterium</taxon>
    </lineage>
</organism>
<name>A0A1T4K8J0_9BACT</name>
<gene>
    <name evidence="2" type="ORF">SAMN04488132_101534</name>
</gene>
<protein>
    <recommendedName>
        <fullName evidence="4">Major facilitator superfamily (MFS) profile domain-containing protein</fullName>
    </recommendedName>
</protein>
<accession>A0A1T4K8J0</accession>
<feature type="transmembrane region" description="Helical" evidence="1">
    <location>
        <begin position="12"/>
        <end position="33"/>
    </location>
</feature>
<keyword evidence="1" id="KW-0812">Transmembrane</keyword>
<keyword evidence="3" id="KW-1185">Reference proteome</keyword>
<dbReference type="RefSeq" id="WP_139366949.1">
    <property type="nucleotide sequence ID" value="NZ_FUWH01000001.1"/>
</dbReference>
<evidence type="ECO:0008006" key="4">
    <source>
        <dbReference type="Google" id="ProtNLM"/>
    </source>
</evidence>
<dbReference type="AlphaFoldDB" id="A0A1T4K8J0"/>
<reference evidence="2 3" key="1">
    <citation type="submission" date="2017-02" db="EMBL/GenBank/DDBJ databases">
        <authorList>
            <person name="Peterson S.W."/>
        </authorList>
    </citation>
    <scope>NUCLEOTIDE SEQUENCE [LARGE SCALE GENOMIC DNA]</scope>
    <source>
        <strain evidence="2 3">DSM 22335</strain>
    </source>
</reference>